<comment type="caution">
    <text evidence="3">The sequence shown here is derived from an EMBL/GenBank/DDBJ whole genome shotgun (WGS) entry which is preliminary data.</text>
</comment>
<evidence type="ECO:0000313" key="5">
    <source>
        <dbReference type="Proteomes" id="UP000623509"/>
    </source>
</evidence>
<dbReference type="Proteomes" id="UP000216107">
    <property type="component" value="Unassembled WGS sequence"/>
</dbReference>
<reference evidence="3 4" key="2">
    <citation type="submission" date="2017-07" db="EMBL/GenBank/DDBJ databases">
        <title>Candidatus Dactylopiibacterium carminicum, a nitrogen-fixing symbiont of the cochineal insect Dactylopius coccus and Dactylopius opuntiae (Hemiptera: Coccoidea: Dactylopiidae).</title>
        <authorList>
            <person name="Vera A."/>
        </authorList>
    </citation>
    <scope>NUCLEOTIDE SEQUENCE [LARGE SCALE GENOMIC DNA]</scope>
    <source>
        <strain evidence="3 4">NFDCM</strain>
    </source>
</reference>
<protein>
    <recommendedName>
        <fullName evidence="1">Hemerythrin-like domain-containing protein</fullName>
    </recommendedName>
</protein>
<evidence type="ECO:0000313" key="4">
    <source>
        <dbReference type="Proteomes" id="UP000216107"/>
    </source>
</evidence>
<dbReference type="InterPro" id="IPR012312">
    <property type="entry name" value="Hemerythrin-like"/>
</dbReference>
<dbReference type="EMBL" id="MDUX01000012">
    <property type="protein sequence ID" value="KAF7599911.1"/>
    <property type="molecule type" value="Genomic_DNA"/>
</dbReference>
<keyword evidence="5" id="KW-1185">Reference proteome</keyword>
<name>A0A272EVR6_9RHOO</name>
<evidence type="ECO:0000313" key="2">
    <source>
        <dbReference type="EMBL" id="KAF7599911.1"/>
    </source>
</evidence>
<dbReference type="EMBL" id="NMRN01000009">
    <property type="protein sequence ID" value="PAS94195.1"/>
    <property type="molecule type" value="Genomic_DNA"/>
</dbReference>
<accession>A0A272EVR6</accession>
<sequence length="197" mass="22824">MLRGVWLMFGCPASRTGSLPEARRRRRLDTHQAARRMSVFLCAPQEALRPALITPTFCETHMRKPNLRLKHLAQEHQAVMHFTSVMRAVRPENDEDLPEVVRRMLQVFSSDLEPHFQEEEAHVLPLLRQHGHTALADEVQTQHDRMRAINRTLESAPSAALVVEFVHLLEQHVEFEEGEVWEVLETLLEPEEARAQH</sequence>
<dbReference type="AlphaFoldDB" id="A0A272EVR6"/>
<proteinExistence type="predicted"/>
<organism evidence="3 4">
    <name type="scientific">Candidatus Dactylopiibacterium carminicum</name>
    <dbReference type="NCBI Taxonomy" id="857335"/>
    <lineage>
        <taxon>Bacteria</taxon>
        <taxon>Pseudomonadati</taxon>
        <taxon>Pseudomonadota</taxon>
        <taxon>Betaproteobacteria</taxon>
        <taxon>Rhodocyclales</taxon>
        <taxon>Rhodocyclaceae</taxon>
        <taxon>Candidatus Dactylopiibacterium</taxon>
    </lineage>
</organism>
<evidence type="ECO:0000313" key="3">
    <source>
        <dbReference type="EMBL" id="PAS94195.1"/>
    </source>
</evidence>
<dbReference type="Gene3D" id="1.20.120.520">
    <property type="entry name" value="nmb1532 protein domain like"/>
    <property type="match status" value="1"/>
</dbReference>
<feature type="domain" description="Hemerythrin-like" evidence="1">
    <location>
        <begin position="70"/>
        <end position="180"/>
    </location>
</feature>
<reference evidence="2 5" key="1">
    <citation type="submission" date="2016-08" db="EMBL/GenBank/DDBJ databases">
        <title>Candidatus Dactylopiibacterium carminicum genome sequence.</title>
        <authorList>
            <person name="Ramirez-Puebla S.T."/>
            <person name="Ormeno-Orrillo E."/>
            <person name="Vera-Ponce De Leon A."/>
            <person name="Luis L."/>
            <person name="Sanchez-Flores A."/>
            <person name="Monica R."/>
            <person name="Martinez-Romero E."/>
        </authorList>
    </citation>
    <scope>NUCLEOTIDE SEQUENCE [LARGE SCALE GENOMIC DNA]</scope>
    <source>
        <strain evidence="2">END1</strain>
    </source>
</reference>
<gene>
    <name evidence="2" type="ORF">BGI27_05540</name>
    <name evidence="3" type="ORF">CGU29_04805</name>
</gene>
<evidence type="ECO:0000259" key="1">
    <source>
        <dbReference type="Pfam" id="PF01814"/>
    </source>
</evidence>
<dbReference type="Pfam" id="PF01814">
    <property type="entry name" value="Hemerythrin"/>
    <property type="match status" value="1"/>
</dbReference>
<dbReference type="Proteomes" id="UP000623509">
    <property type="component" value="Unassembled WGS sequence"/>
</dbReference>